<keyword evidence="2" id="KW-1185">Reference proteome</keyword>
<comment type="caution">
    <text evidence="1">The sequence shown here is derived from an EMBL/GenBank/DDBJ whole genome shotgun (WGS) entry which is preliminary data.</text>
</comment>
<organism evidence="1 2">
    <name type="scientific">Kitasatospora phosalacinea</name>
    <dbReference type="NCBI Taxonomy" id="2065"/>
    <lineage>
        <taxon>Bacteria</taxon>
        <taxon>Bacillati</taxon>
        <taxon>Actinomycetota</taxon>
        <taxon>Actinomycetes</taxon>
        <taxon>Kitasatosporales</taxon>
        <taxon>Streptomycetaceae</taxon>
        <taxon>Kitasatospora</taxon>
    </lineage>
</organism>
<dbReference type="Proteomes" id="UP001599542">
    <property type="component" value="Unassembled WGS sequence"/>
</dbReference>
<proteinExistence type="predicted"/>
<protein>
    <submittedName>
        <fullName evidence="1">SUKH-4 family immunity protein</fullName>
    </submittedName>
</protein>
<evidence type="ECO:0000313" key="1">
    <source>
        <dbReference type="EMBL" id="MFE1356769.1"/>
    </source>
</evidence>
<evidence type="ECO:0000313" key="2">
    <source>
        <dbReference type="Proteomes" id="UP001599542"/>
    </source>
</evidence>
<accession>A0ABW6GW15</accession>
<name>A0ABW6GW15_9ACTN</name>
<reference evidence="1 2" key="1">
    <citation type="submission" date="2024-09" db="EMBL/GenBank/DDBJ databases">
        <title>The Natural Products Discovery Center: Release of the First 8490 Sequenced Strains for Exploring Actinobacteria Biosynthetic Diversity.</title>
        <authorList>
            <person name="Kalkreuter E."/>
            <person name="Kautsar S.A."/>
            <person name="Yang D."/>
            <person name="Bader C.D."/>
            <person name="Teijaro C.N."/>
            <person name="Fluegel L."/>
            <person name="Davis C.M."/>
            <person name="Simpson J.R."/>
            <person name="Lauterbach L."/>
            <person name="Steele A.D."/>
            <person name="Gui C."/>
            <person name="Meng S."/>
            <person name="Li G."/>
            <person name="Viehrig K."/>
            <person name="Ye F."/>
            <person name="Su P."/>
            <person name="Kiefer A.F."/>
            <person name="Nichols A."/>
            <person name="Cepeda A.J."/>
            <person name="Yan W."/>
            <person name="Fan B."/>
            <person name="Jiang Y."/>
            <person name="Adhikari A."/>
            <person name="Zheng C.-J."/>
            <person name="Schuster L."/>
            <person name="Cowan T.M."/>
            <person name="Smanski M.J."/>
            <person name="Chevrette M.G."/>
            <person name="De Carvalho L.P.S."/>
            <person name="Shen B."/>
        </authorList>
    </citation>
    <scope>NUCLEOTIDE SEQUENCE [LARGE SCALE GENOMIC DNA]</scope>
    <source>
        <strain evidence="1 2">NPDC058753</strain>
    </source>
</reference>
<dbReference type="RefSeq" id="WP_380331860.1">
    <property type="nucleotide sequence ID" value="NZ_JBHYPW010000088.1"/>
</dbReference>
<dbReference type="InterPro" id="IPR032722">
    <property type="entry name" value="Deaminase_XOO_2897"/>
</dbReference>
<dbReference type="EMBL" id="JBHYPX010000103">
    <property type="protein sequence ID" value="MFE1356769.1"/>
    <property type="molecule type" value="Genomic_DNA"/>
</dbReference>
<sequence length="443" mass="46861">MITQEQALATADRWLNGGAPAERRREVRHREFGLGWVVWAAPAPLERDPVTGARRPPADIGDACGVVDRETGELSVWSSVPVDEVARAYEAQHAERARRDGPPATGPGNTVVATYVDPSNGQEVSLFRLSAPGAPPAEYQVAAELRRMGVPAGNVVAVHTDLRPASLPGGYTAVLVEQAFPNARFSCSFPYGIFPDERAEGVAGLADHAERTAQLAGRPVPPRPRRVPVPRPGEVAAAPAVRDVALGRRVAEAFGEVVRYDADDVAESGLPESARATLVWAGLPAEVPLFFVADRPEQPPAGGLFADLRTHLSAAAEAPGQAAPELPEPPVLEVLAGWRRLGSDGLCVVAVQCTGHDGRSGSVWAVHPRTGSGRYVNASVSAFLRSLDELAAARAALPGLDPYAAGAVVAALQGKLAAIDPDAFHKESAWWNVVVEQMWHGLF</sequence>
<dbReference type="InterPro" id="IPR025851">
    <property type="entry name" value="SUKH-4"/>
</dbReference>
<dbReference type="Pfam" id="PF14435">
    <property type="entry name" value="SUKH-4"/>
    <property type="match status" value="1"/>
</dbReference>
<gene>
    <name evidence="1" type="ORF">ACFW6T_32885</name>
</gene>
<dbReference type="Pfam" id="PF14440">
    <property type="entry name" value="XOO_2897-deam"/>
    <property type="match status" value="1"/>
</dbReference>